<accession>A0A146K194</accession>
<evidence type="ECO:0000313" key="2">
    <source>
        <dbReference type="EMBL" id="JAP90248.1"/>
    </source>
</evidence>
<gene>
    <name evidence="2" type="ORF">TPC1_30257</name>
</gene>
<name>A0A146K194_9EUKA</name>
<feature type="non-terminal residue" evidence="2">
    <location>
        <position position="776"/>
    </location>
</feature>
<evidence type="ECO:0000256" key="1">
    <source>
        <dbReference type="SAM" id="Coils"/>
    </source>
</evidence>
<dbReference type="SUPFAM" id="SSF48371">
    <property type="entry name" value="ARM repeat"/>
    <property type="match status" value="1"/>
</dbReference>
<feature type="non-terminal residue" evidence="2">
    <location>
        <position position="1"/>
    </location>
</feature>
<organism evidence="2">
    <name type="scientific">Trepomonas sp. PC1</name>
    <dbReference type="NCBI Taxonomy" id="1076344"/>
    <lineage>
        <taxon>Eukaryota</taxon>
        <taxon>Metamonada</taxon>
        <taxon>Diplomonadida</taxon>
        <taxon>Hexamitidae</taxon>
        <taxon>Hexamitinae</taxon>
        <taxon>Trepomonas</taxon>
    </lineage>
</organism>
<dbReference type="InterPro" id="IPR016024">
    <property type="entry name" value="ARM-type_fold"/>
</dbReference>
<feature type="coiled-coil region" evidence="1">
    <location>
        <begin position="743"/>
        <end position="770"/>
    </location>
</feature>
<sequence length="776" mass="90718">KNIFEELFQNFQRIQFRQVLCKNLQQSSFRAYQMNIIPNFDQLICQYINESDDLDQIIDLSYLLAGVYNMSIKPYMMKLSFSRVQNNNGSLVDNTIATVFSILKFYQDSELLTINLLKILRQVYNQKSENELVLQNINNVIDFAISLTNIENTSRTILEIEENVILLLLTCLDRYDSLVKDKFDLFIQTFTNFISQKPQNRNFIKCIILDRLYRWMQYRDDEEMVFNVKNYLQEVVNTILPLINYTDEDEQAANFCDVQFLTSYINYTNQRNLQSSIKDFLKSAIRHCPELKEQMVKVVEDNITENLIQILPLFNVVLLNSVSRKLVVEESAQMVQQVFTVAIQMFNEAKQLSQLQKCEFIKFFFVYFDYFSDEQKNQFMLQLKEFVTQEDLEQKFFCIYVASGLCELSEGQFPSDFAALFIPLLAEICAVEDYQNSVTTIALCKMMQATQNIEYFNNAKQVLGQMLQKSINQQSLAAFCNLYLKFYYQLDSELQAEEINNLVQFIPQLPAVQVEDSLVFILQLLSVMSTTCKTQGLEPVFNMCLSQQNHKDQFLYRACVVFMQYYLLNDFQDNNFYPTGFNLEASQQTEKSQFEQVLSIINSELSEQLYNSYTLNLLATCVMHFDLDLDFVKASYKHFFQSRYSQHGASHYKAQAILFYTILSKYGVDFFVSLEIDILEELSSVSMGVSLGFSDQQPVQFCCEAVLKLLTDENKRQIRNAVRNLTRNKRFFNDKDKSDLCFLEGVRDNLVQLTADVENLEEICNQQLGEEEVLFL</sequence>
<dbReference type="AlphaFoldDB" id="A0A146K194"/>
<reference evidence="2" key="1">
    <citation type="submission" date="2015-07" db="EMBL/GenBank/DDBJ databases">
        <title>Adaptation to a free-living lifestyle via gene acquisitions in the diplomonad Trepomonas sp. PC1.</title>
        <authorList>
            <person name="Xu F."/>
            <person name="Jerlstrom-Hultqvist J."/>
            <person name="Kolisko M."/>
            <person name="Simpson A.G.B."/>
            <person name="Roger A.J."/>
            <person name="Svard S.G."/>
            <person name="Andersson J.O."/>
        </authorList>
    </citation>
    <scope>NUCLEOTIDE SEQUENCE</scope>
    <source>
        <strain evidence="2">PC1</strain>
    </source>
</reference>
<proteinExistence type="predicted"/>
<dbReference type="EMBL" id="GDID01006358">
    <property type="protein sequence ID" value="JAP90248.1"/>
    <property type="molecule type" value="Transcribed_RNA"/>
</dbReference>
<protein>
    <submittedName>
        <fullName evidence="2">Uncharacterized protein</fullName>
    </submittedName>
</protein>
<keyword evidence="1" id="KW-0175">Coiled coil</keyword>